<keyword evidence="1" id="KW-0812">Transmembrane</keyword>
<dbReference type="EMBL" id="JBHTCF010000008">
    <property type="protein sequence ID" value="MFC7306524.1"/>
    <property type="molecule type" value="Genomic_DNA"/>
</dbReference>
<protein>
    <submittedName>
        <fullName evidence="2">Membrane-associated oxidoreductase</fullName>
    </submittedName>
</protein>
<organism evidence="2 3">
    <name type="scientific">Streptomyces monticola</name>
    <dbReference type="NCBI Taxonomy" id="2666263"/>
    <lineage>
        <taxon>Bacteria</taxon>
        <taxon>Bacillati</taxon>
        <taxon>Actinomycetota</taxon>
        <taxon>Actinomycetes</taxon>
        <taxon>Kitasatosporales</taxon>
        <taxon>Streptomycetaceae</taxon>
        <taxon>Streptomyces</taxon>
    </lineage>
</organism>
<feature type="transmembrane region" description="Helical" evidence="1">
    <location>
        <begin position="453"/>
        <end position="474"/>
    </location>
</feature>
<keyword evidence="1" id="KW-0472">Membrane</keyword>
<evidence type="ECO:0000313" key="3">
    <source>
        <dbReference type="Proteomes" id="UP001596523"/>
    </source>
</evidence>
<accession>A0ABW2JLM1</accession>
<proteinExistence type="predicted"/>
<evidence type="ECO:0000313" key="2">
    <source>
        <dbReference type="EMBL" id="MFC7306524.1"/>
    </source>
</evidence>
<name>A0ABW2JLM1_9ACTN</name>
<gene>
    <name evidence="2" type="ORF">ACFQVC_20140</name>
</gene>
<dbReference type="RefSeq" id="WP_381831898.1">
    <property type="nucleotide sequence ID" value="NZ_JBHTCF010000008.1"/>
</dbReference>
<reference evidence="3" key="1">
    <citation type="journal article" date="2019" name="Int. J. Syst. Evol. Microbiol.">
        <title>The Global Catalogue of Microorganisms (GCM) 10K type strain sequencing project: providing services to taxonomists for standard genome sequencing and annotation.</title>
        <authorList>
            <consortium name="The Broad Institute Genomics Platform"/>
            <consortium name="The Broad Institute Genome Sequencing Center for Infectious Disease"/>
            <person name="Wu L."/>
            <person name="Ma J."/>
        </authorList>
    </citation>
    <scope>NUCLEOTIDE SEQUENCE [LARGE SCALE GENOMIC DNA]</scope>
    <source>
        <strain evidence="3">SYNS20</strain>
    </source>
</reference>
<comment type="caution">
    <text evidence="2">The sequence shown here is derived from an EMBL/GenBank/DDBJ whole genome shotgun (WGS) entry which is preliminary data.</text>
</comment>
<dbReference type="Proteomes" id="UP001596523">
    <property type="component" value="Unassembled WGS sequence"/>
</dbReference>
<keyword evidence="1" id="KW-1133">Transmembrane helix</keyword>
<sequence>MEIGDLTAAEVRVWEAFARGETVDLGGDAVRGEVLRELLLGDHRRQGEVAALRVTAARVTGRLDLQYATVDSPVHLWACVFDNVLDLYGAQTRQLSLGESRLPGLHAIGLRVDGTLRMTRCRVTGPVRLAAARIAGAVFLDDARLGDAADPADEPARADESVLQLNRITVEDSLSARRMTVHGKVRLDAAVVGASLNLDDAELHNPGDTALQAPTLSVGSDFNAMRLTAHGRVNLRGVRIPGHLNLGRARLSNPGHMALRLSGAVVGELLLRGAEPIRGEVTLRRSQIDFIYLAPEAAPPTVWLEGLTYTTLAPHEPAERRLPLLEREKHGYVPHAYEQLTAAYRRMGDDAAARTVQLAKQRRHRGTLPAYARAWGHLQDATVGYGFRPVRAAAWLVSLLLIGSVTFGLHEPRALKPDEAPAFNALAYTLDLLLPIIDFGQEKAYTPDGAAQWLAYGLIVTGWVLATAIAAGVTRTISRQ</sequence>
<feature type="transmembrane region" description="Helical" evidence="1">
    <location>
        <begin position="392"/>
        <end position="410"/>
    </location>
</feature>
<evidence type="ECO:0000256" key="1">
    <source>
        <dbReference type="SAM" id="Phobius"/>
    </source>
</evidence>
<keyword evidence="3" id="KW-1185">Reference proteome</keyword>
<feature type="transmembrane region" description="Helical" evidence="1">
    <location>
        <begin position="422"/>
        <end position="441"/>
    </location>
</feature>